<dbReference type="EMBL" id="JACJQC010000007">
    <property type="protein sequence ID" value="MBD2171667.1"/>
    <property type="molecule type" value="Genomic_DNA"/>
</dbReference>
<reference evidence="1 2" key="1">
    <citation type="journal article" date="2020" name="ISME J.">
        <title>Comparative genomics reveals insights into cyanobacterial evolution and habitat adaptation.</title>
        <authorList>
            <person name="Chen M.Y."/>
            <person name="Teng W.K."/>
            <person name="Zhao L."/>
            <person name="Hu C.X."/>
            <person name="Zhou Y.K."/>
            <person name="Han B.P."/>
            <person name="Song L.R."/>
            <person name="Shu W.S."/>
        </authorList>
    </citation>
    <scope>NUCLEOTIDE SEQUENCE [LARGE SCALE GENOMIC DNA]</scope>
    <source>
        <strain evidence="1 2">FACHB-318</strain>
    </source>
</reference>
<dbReference type="RefSeq" id="WP_010997052.1">
    <property type="nucleotide sequence ID" value="NZ_JACJQC010000007.1"/>
</dbReference>
<evidence type="ECO:0000313" key="2">
    <source>
        <dbReference type="Proteomes" id="UP000638897"/>
    </source>
</evidence>
<organism evidence="1 2">
    <name type="scientific">Anabaena cylindrica FACHB-318</name>
    <dbReference type="NCBI Taxonomy" id="2692880"/>
    <lineage>
        <taxon>Bacteria</taxon>
        <taxon>Bacillati</taxon>
        <taxon>Cyanobacteriota</taxon>
        <taxon>Cyanophyceae</taxon>
        <taxon>Nostocales</taxon>
        <taxon>Nostocaceae</taxon>
        <taxon>Anabaena</taxon>
    </lineage>
</organism>
<comment type="caution">
    <text evidence="1">The sequence shown here is derived from an EMBL/GenBank/DDBJ whole genome shotgun (WGS) entry which is preliminary data.</text>
</comment>
<keyword evidence="2" id="KW-1185">Reference proteome</keyword>
<evidence type="ECO:0000313" key="1">
    <source>
        <dbReference type="EMBL" id="MBD2171667.1"/>
    </source>
</evidence>
<name>A0ABR7ZGZ5_ANACY</name>
<proteinExistence type="predicted"/>
<sequence length="76" mass="8339">MTLKSVATARNLPYGTLCEGAVSVFATQRYRELTEECDCRTVNSDSSSPSPSVFLGKWTKNAKLAELDVGKLYSVF</sequence>
<dbReference type="Proteomes" id="UP000638897">
    <property type="component" value="Unassembled WGS sequence"/>
</dbReference>
<gene>
    <name evidence="1" type="ORF">H6F81_10515</name>
</gene>
<protein>
    <submittedName>
        <fullName evidence="1">Uncharacterized protein</fullName>
    </submittedName>
</protein>
<accession>A0ABR7ZGZ5</accession>